<evidence type="ECO:0000259" key="5">
    <source>
        <dbReference type="Pfam" id="PF12460"/>
    </source>
</evidence>
<protein>
    <recommendedName>
        <fullName evidence="4">MMS19 nucleotide excision repair protein</fullName>
    </recommendedName>
</protein>
<comment type="caution">
    <text evidence="7">The sequence shown here is derived from an EMBL/GenBank/DDBJ whole genome shotgun (WGS) entry which is preliminary data.</text>
</comment>
<gene>
    <name evidence="7" type="ORF">DL546_004235</name>
</gene>
<dbReference type="InterPro" id="IPR029240">
    <property type="entry name" value="MMS19_N"/>
</dbReference>
<dbReference type="GO" id="GO:0016226">
    <property type="term" value="P:iron-sulfur cluster assembly"/>
    <property type="evidence" value="ECO:0007669"/>
    <property type="project" value="UniProtKB-UniRule"/>
</dbReference>
<dbReference type="GO" id="GO:0006281">
    <property type="term" value="P:DNA repair"/>
    <property type="evidence" value="ECO:0007669"/>
    <property type="project" value="UniProtKB-UniRule"/>
</dbReference>
<comment type="function">
    <text evidence="4">Key component of the cytosolic iron-sulfur protein assembly (CIA) complex, a multiprotein complex that mediates the incorporation of iron-sulfur cluster into apoproteins specifically involved in DNA metabolism and genomic integrity. In the CIA complex, MMS19 acts as an adapter between early-acting CIA components and a subset of cellular target iron-sulfur proteins.</text>
</comment>
<reference evidence="7 8" key="1">
    <citation type="submission" date="2018-08" db="EMBL/GenBank/DDBJ databases">
        <title>Draft genome of the lignicolous fungus Coniochaeta pulveracea.</title>
        <authorList>
            <person name="Borstlap C.J."/>
            <person name="De Witt R.N."/>
            <person name="Botha A."/>
            <person name="Volschenk H."/>
        </authorList>
    </citation>
    <scope>NUCLEOTIDE SEQUENCE [LARGE SCALE GENOMIC DNA]</scope>
    <source>
        <strain evidence="7 8">CAB683</strain>
    </source>
</reference>
<comment type="similarity">
    <text evidence="4">Belongs to the MET18/MMS19 family.</text>
</comment>
<comment type="subcellular location">
    <subcellularLocation>
        <location evidence="1 4">Nucleus</location>
    </subcellularLocation>
</comment>
<feature type="domain" description="MMS19 N-terminal" evidence="6">
    <location>
        <begin position="73"/>
        <end position="335"/>
    </location>
</feature>
<keyword evidence="4" id="KW-0234">DNA repair</keyword>
<evidence type="ECO:0000256" key="4">
    <source>
        <dbReference type="RuleBase" id="RU367072"/>
    </source>
</evidence>
<keyword evidence="2" id="KW-0677">Repeat</keyword>
<name>A0A420XZR4_9PEZI</name>
<dbReference type="OrthoDB" id="342900at2759"/>
<dbReference type="InterPro" id="IPR039920">
    <property type="entry name" value="MMS19"/>
</dbReference>
<feature type="domain" description="MMS19 C-terminal" evidence="5">
    <location>
        <begin position="956"/>
        <end position="1165"/>
    </location>
</feature>
<keyword evidence="3 4" id="KW-0539">Nucleus</keyword>
<proteinExistence type="inferred from homology"/>
<evidence type="ECO:0000313" key="7">
    <source>
        <dbReference type="EMBL" id="RKU41174.1"/>
    </source>
</evidence>
<evidence type="ECO:0000256" key="1">
    <source>
        <dbReference type="ARBA" id="ARBA00004123"/>
    </source>
</evidence>
<dbReference type="GO" id="GO:0097361">
    <property type="term" value="C:cytosolic [4Fe-4S] assembly targeting complex"/>
    <property type="evidence" value="ECO:0007669"/>
    <property type="project" value="UniProtKB-UniRule"/>
</dbReference>
<organism evidence="7 8">
    <name type="scientific">Coniochaeta pulveracea</name>
    <dbReference type="NCBI Taxonomy" id="177199"/>
    <lineage>
        <taxon>Eukaryota</taxon>
        <taxon>Fungi</taxon>
        <taxon>Dikarya</taxon>
        <taxon>Ascomycota</taxon>
        <taxon>Pezizomycotina</taxon>
        <taxon>Sordariomycetes</taxon>
        <taxon>Sordariomycetidae</taxon>
        <taxon>Coniochaetales</taxon>
        <taxon>Coniochaetaceae</taxon>
        <taxon>Coniochaeta</taxon>
    </lineage>
</organism>
<dbReference type="SUPFAM" id="SSF48371">
    <property type="entry name" value="ARM repeat"/>
    <property type="match status" value="1"/>
</dbReference>
<sequence>MATKFRDWALQYVLADEDTARNEIATKAAKEIESSQASRPVLGSWAASVGEWLVSSTDAADESVEDGEETQGSGDIVARAKALDFLAATLQALDKSILKPDQVKMLAAFFGSMFNNDTKAGITASAKALRQLTTAKNFKPQLGVKMIQDVCQLKEDFRLQTAATRLDLYELFQYLIQDPAVASELQHEYGASSGFMVDLVQLCSHERDPKNLMVWFDIITTLLTSYAPSDEVTEELFKTFSNYFPISMRTSATSVGVTADDLKLGLRRCFSAHQRLARLTFPYLIQRLDQGDAVTVAVKLDILKTLQACIERYENPQSSLVPYIDKIWNSLKYEVRNGEVQETSDATLEVLRAIGTKLNGTASEPLDVEPVKNYIDLVFGDSVEDLSNPTYTKQAGQLCATVVASSLRAFLLQGSRLVDAITQNIRQPKSPSHTKDLMFLLNALLKERRTFTQSVRDGTSFLLENPTEKDSTAFKALFHQVYLPLWKQSSTNPFGEHIGLLKEVIKGLALLVCQQNLASDGAQDSLHSAEECKEIASLLTHKVLEPLTLSANDRVSATPEVEQELTQALRTVVVESRCVYEPLLANSKAAIVARDWRAPSERSVQSLQEIVARIAYVTCSELPALKTLSNGSASNQLDSFVCLSSVLLQMFDSLLVKKAHPEVLGLIVAGVHGAMLNFRDACAPLPKEVIINPTLTAQGSVDWDGLFKEAISGTKQTEGAGLWHWSDLLPDQCSDLQAKGPRTEREHDVFADFTRLSLYTVRYLYLRVTKLTPSVAGQPEEGAHPAIRVADDFWNLCEDASFSLDPLFVQLQGMASLVSRSLDAASQKSLQLAVEGFRLFRESAMNGELVHSPKRAAQLDGLTLGILESLWPDAMVDLYKPGGLAFDFVNSYLETAPDPKDAREGHADAVVSVLGNKYKQSPHGASDEPTFYQSILSNAVEGLENGLSDPRLDQQPETGMRLVYQALTVFEGGFPRQDKSIPKYIPVLHKAIAHEVPRVGWYAALSLERLVREHPYLSTDSHAIVRPLYKQWAYAILAKPLYPSALPVNQEYPQGINNAMAILSVIRRCSFAVYGDDVQDIIRLIVAILQKLFGPDPGYATPSDAIAALAVLREILDEDYVALREHLPSIMENLVKAVARPVRGSSRKPPSASCRKLGVQILSGLPSKFEERYLLRYSLQINRLLAESCGDPVREVRREAMAARERWAKLD</sequence>
<dbReference type="InterPro" id="IPR024687">
    <property type="entry name" value="MMS19_C"/>
</dbReference>
<dbReference type="InterPro" id="IPR016024">
    <property type="entry name" value="ARM-type_fold"/>
</dbReference>
<dbReference type="GO" id="GO:0051604">
    <property type="term" value="P:protein maturation"/>
    <property type="evidence" value="ECO:0007669"/>
    <property type="project" value="UniProtKB-UniRule"/>
</dbReference>
<dbReference type="PANTHER" id="PTHR12891">
    <property type="entry name" value="DNA REPAIR/TRANSCRIPTION PROTEIN MET18/MMS19"/>
    <property type="match status" value="1"/>
</dbReference>
<dbReference type="PANTHER" id="PTHR12891:SF0">
    <property type="entry name" value="MMS19 NUCLEOTIDE EXCISION REPAIR PROTEIN HOMOLOG"/>
    <property type="match status" value="1"/>
</dbReference>
<evidence type="ECO:0000259" key="6">
    <source>
        <dbReference type="Pfam" id="PF14500"/>
    </source>
</evidence>
<dbReference type="STRING" id="177199.A0A420XZR4"/>
<dbReference type="Pfam" id="PF14500">
    <property type="entry name" value="MMS19_N"/>
    <property type="match status" value="1"/>
</dbReference>
<dbReference type="GO" id="GO:0005634">
    <property type="term" value="C:nucleus"/>
    <property type="evidence" value="ECO:0007669"/>
    <property type="project" value="UniProtKB-SubCell"/>
</dbReference>
<dbReference type="EMBL" id="QVQW01000081">
    <property type="protein sequence ID" value="RKU41174.1"/>
    <property type="molecule type" value="Genomic_DNA"/>
</dbReference>
<evidence type="ECO:0000313" key="8">
    <source>
        <dbReference type="Proteomes" id="UP000275385"/>
    </source>
</evidence>
<keyword evidence="8" id="KW-1185">Reference proteome</keyword>
<dbReference type="AlphaFoldDB" id="A0A420XZR4"/>
<accession>A0A420XZR4</accession>
<dbReference type="Pfam" id="PF12460">
    <property type="entry name" value="MMS19_C"/>
    <property type="match status" value="1"/>
</dbReference>
<keyword evidence="4" id="KW-0227">DNA damage</keyword>
<evidence type="ECO:0000256" key="3">
    <source>
        <dbReference type="ARBA" id="ARBA00023242"/>
    </source>
</evidence>
<evidence type="ECO:0000256" key="2">
    <source>
        <dbReference type="ARBA" id="ARBA00022737"/>
    </source>
</evidence>
<dbReference type="Proteomes" id="UP000275385">
    <property type="component" value="Unassembled WGS sequence"/>
</dbReference>